<evidence type="ECO:0000313" key="3">
    <source>
        <dbReference type="EMBL" id="BBF79890.1"/>
    </source>
</evidence>
<dbReference type="InterPro" id="IPR002104">
    <property type="entry name" value="Integrase_catalytic"/>
</dbReference>
<dbReference type="GO" id="GO:0015074">
    <property type="term" value="P:DNA integration"/>
    <property type="evidence" value="ECO:0007669"/>
    <property type="project" value="InterPro"/>
</dbReference>
<dbReference type="InterPro" id="IPR013762">
    <property type="entry name" value="Integrase-like_cat_sf"/>
</dbReference>
<dbReference type="Pfam" id="PF00589">
    <property type="entry name" value="Phage_integrase"/>
    <property type="match status" value="1"/>
</dbReference>
<dbReference type="RefSeq" id="WP_126420007.1">
    <property type="nucleotide sequence ID" value="NZ_AP018827.1"/>
</dbReference>
<dbReference type="PROSITE" id="PS51898">
    <property type="entry name" value="TYR_RECOMBINASE"/>
    <property type="match status" value="1"/>
</dbReference>
<gene>
    <name evidence="3" type="ORF">EM6_0467</name>
</gene>
<dbReference type="Gene3D" id="1.10.443.10">
    <property type="entry name" value="Intergrase catalytic core"/>
    <property type="match status" value="1"/>
</dbReference>
<accession>A0A3G9FXX6</accession>
<reference evidence="4" key="1">
    <citation type="journal article" date="2017" name="Biotechnol. Biofuels">
        <title>Evaluation of environmental bacterial communities as a factor affecting the growth of duckweed Lemna minor.</title>
        <authorList>
            <person name="Ishizawa H."/>
            <person name="Kuroda M."/>
            <person name="Morikawa M."/>
            <person name="Ike M."/>
        </authorList>
    </citation>
    <scope>NUCLEOTIDE SEQUENCE [LARGE SCALE GENOMIC DNA]</scope>
    <source>
        <strain evidence="4">M6</strain>
    </source>
</reference>
<dbReference type="EMBL" id="AP018827">
    <property type="protein sequence ID" value="BBF79890.1"/>
    <property type="molecule type" value="Genomic_DNA"/>
</dbReference>
<reference evidence="4" key="2">
    <citation type="journal article" date="2017" name="Plant Physiol. Biochem.">
        <title>Differential oxidative and antioxidative response of duckweed Lemna minor toward plant growth promoting/inhibiting bacteria.</title>
        <authorList>
            <person name="Ishizawa H."/>
            <person name="Kuroda M."/>
            <person name="Morikawa M."/>
            <person name="Ike M."/>
        </authorList>
    </citation>
    <scope>NUCLEOTIDE SEQUENCE [LARGE SCALE GENOMIC DNA]</scope>
    <source>
        <strain evidence="4">M6</strain>
    </source>
</reference>
<dbReference type="GO" id="GO:0006310">
    <property type="term" value="P:DNA recombination"/>
    <property type="evidence" value="ECO:0007669"/>
    <property type="project" value="UniProtKB-KW"/>
</dbReference>
<keyword evidence="1" id="KW-0233">DNA recombination</keyword>
<evidence type="ECO:0000313" key="4">
    <source>
        <dbReference type="Proteomes" id="UP000278756"/>
    </source>
</evidence>
<feature type="domain" description="Tyr recombinase" evidence="2">
    <location>
        <begin position="256"/>
        <end position="455"/>
    </location>
</feature>
<dbReference type="SUPFAM" id="SSF56349">
    <property type="entry name" value="DNA breaking-rejoining enzymes"/>
    <property type="match status" value="1"/>
</dbReference>
<dbReference type="GO" id="GO:0003677">
    <property type="term" value="F:DNA binding"/>
    <property type="evidence" value="ECO:0007669"/>
    <property type="project" value="InterPro"/>
</dbReference>
<name>A0A3G9FXX6_9CAUL</name>
<sequence>MSKAPQAPTGLQQGDAAHIWRWIPSKTRRAQGWTALTLKDPDTGKHLSLPDAWRACEHINALVQAAERGESLHGMPWAHVAPLSLRKAPEVLSGRTLGALLDAYIASPAFTTKEPNTQKDIRQRLKRLFEIFGGLHSGEPQRAGLPRRAYTRALTRYRHAMAEVRALPIEALIVLPKTPEEVEDDIKRGIVPEPSNLERAYSILAGMVNERTGKPQIANAAAIMRYARAWLEWVRKRLRANWPNPVELIDITEPDGRIVIWSREEIAALLEACHRSGWHSVAFAVELALELSWSQTDILNLKWSQIRNGRVLNTRKKTGIKTETTLTANGRDLIARIRAHYAQLGGNIFEMQSDYVIRVDQREGHNARSAVGNQWSSQYFRHTFIDIRNSVNWTWDTTKTFQDFRDTAITIMWEAGLDFPEIASRTQHSLTHIQKVIEKHYGKITRTIADRAAAKLDVYHGTLG</sequence>
<dbReference type="InterPro" id="IPR011010">
    <property type="entry name" value="DNA_brk_join_enz"/>
</dbReference>
<dbReference type="Proteomes" id="UP000278756">
    <property type="component" value="Chromosome 1"/>
</dbReference>
<evidence type="ECO:0000256" key="1">
    <source>
        <dbReference type="ARBA" id="ARBA00023172"/>
    </source>
</evidence>
<proteinExistence type="predicted"/>
<protein>
    <recommendedName>
        <fullName evidence="2">Tyr recombinase domain-containing protein</fullName>
    </recommendedName>
</protein>
<dbReference type="AlphaFoldDB" id="A0A3G9FXX6"/>
<dbReference type="OrthoDB" id="8201432at2"/>
<organism evidence="3 4">
    <name type="scientific">Asticcacaulis excentricus</name>
    <dbReference type="NCBI Taxonomy" id="78587"/>
    <lineage>
        <taxon>Bacteria</taxon>
        <taxon>Pseudomonadati</taxon>
        <taxon>Pseudomonadota</taxon>
        <taxon>Alphaproteobacteria</taxon>
        <taxon>Caulobacterales</taxon>
        <taxon>Caulobacteraceae</taxon>
        <taxon>Asticcacaulis</taxon>
    </lineage>
</organism>
<evidence type="ECO:0000259" key="2">
    <source>
        <dbReference type="PROSITE" id="PS51898"/>
    </source>
</evidence>